<feature type="domain" description="PPM-type phosphatase" evidence="7">
    <location>
        <begin position="170"/>
        <end position="458"/>
    </location>
</feature>
<comment type="subcellular location">
    <subcellularLocation>
        <location evidence="1">Membrane</location>
        <topology evidence="1">Peripheral membrane protein</topology>
    </subcellularLocation>
</comment>
<dbReference type="InterPro" id="IPR036457">
    <property type="entry name" value="PPM-type-like_dom_sf"/>
</dbReference>
<dbReference type="GO" id="GO:0046872">
    <property type="term" value="F:metal ion binding"/>
    <property type="evidence" value="ECO:0007669"/>
    <property type="project" value="UniProtKB-KW"/>
</dbReference>
<dbReference type="PROSITE" id="PS01032">
    <property type="entry name" value="PPM_1"/>
    <property type="match status" value="1"/>
</dbReference>
<dbReference type="SMART" id="SM00332">
    <property type="entry name" value="PP2Cc"/>
    <property type="match status" value="1"/>
</dbReference>
<dbReference type="GO" id="GO:0016020">
    <property type="term" value="C:membrane"/>
    <property type="evidence" value="ECO:0007669"/>
    <property type="project" value="UniProtKB-SubCell"/>
</dbReference>
<reference evidence="8" key="1">
    <citation type="submission" date="2021-01" db="EMBL/GenBank/DDBJ databases">
        <authorList>
            <person name="Corre E."/>
            <person name="Pelletier E."/>
            <person name="Niang G."/>
            <person name="Scheremetjew M."/>
            <person name="Finn R."/>
            <person name="Kale V."/>
            <person name="Holt S."/>
            <person name="Cochrane G."/>
            <person name="Meng A."/>
            <person name="Brown T."/>
            <person name="Cohen L."/>
        </authorList>
    </citation>
    <scope>NUCLEOTIDE SEQUENCE</scope>
    <source>
        <strain evidence="8">CCMP1510</strain>
    </source>
</reference>
<evidence type="ECO:0000313" key="8">
    <source>
        <dbReference type="EMBL" id="CAE0362906.1"/>
    </source>
</evidence>
<evidence type="ECO:0000259" key="7">
    <source>
        <dbReference type="PROSITE" id="PS51746"/>
    </source>
</evidence>
<keyword evidence="4 5" id="KW-0904">Protein phosphatase</keyword>
<dbReference type="Gene3D" id="3.60.40.10">
    <property type="entry name" value="PPM-type phosphatase domain"/>
    <property type="match status" value="1"/>
</dbReference>
<dbReference type="Pfam" id="PF00481">
    <property type="entry name" value="PP2C"/>
    <property type="match status" value="1"/>
</dbReference>
<keyword evidence="2" id="KW-0479">Metal-binding</keyword>
<proteinExistence type="inferred from homology"/>
<dbReference type="GO" id="GO:0004722">
    <property type="term" value="F:protein serine/threonine phosphatase activity"/>
    <property type="evidence" value="ECO:0007669"/>
    <property type="project" value="InterPro"/>
</dbReference>
<organism evidence="8">
    <name type="scientific">Aureoumbra lagunensis</name>
    <dbReference type="NCBI Taxonomy" id="44058"/>
    <lineage>
        <taxon>Eukaryota</taxon>
        <taxon>Sar</taxon>
        <taxon>Stramenopiles</taxon>
        <taxon>Ochrophyta</taxon>
        <taxon>Pelagophyceae</taxon>
        <taxon>Pelagomonadales</taxon>
        <taxon>Aureoumbra</taxon>
    </lineage>
</organism>
<evidence type="ECO:0000256" key="6">
    <source>
        <dbReference type="SAM" id="MobiDB-lite"/>
    </source>
</evidence>
<evidence type="ECO:0000256" key="4">
    <source>
        <dbReference type="ARBA" id="ARBA00022912"/>
    </source>
</evidence>
<dbReference type="EMBL" id="HBIJ01005161">
    <property type="protein sequence ID" value="CAE0362906.1"/>
    <property type="molecule type" value="Transcribed_RNA"/>
</dbReference>
<dbReference type="CDD" id="cd00143">
    <property type="entry name" value="PP2Cc"/>
    <property type="match status" value="1"/>
</dbReference>
<gene>
    <name evidence="8" type="ORF">ALAG00032_LOCUS3647</name>
</gene>
<evidence type="ECO:0000256" key="2">
    <source>
        <dbReference type="ARBA" id="ARBA00022723"/>
    </source>
</evidence>
<dbReference type="PROSITE" id="PS51746">
    <property type="entry name" value="PPM_2"/>
    <property type="match status" value="1"/>
</dbReference>
<evidence type="ECO:0000256" key="5">
    <source>
        <dbReference type="RuleBase" id="RU003465"/>
    </source>
</evidence>
<dbReference type="AlphaFoldDB" id="A0A7S3NIF5"/>
<evidence type="ECO:0000256" key="3">
    <source>
        <dbReference type="ARBA" id="ARBA00022801"/>
    </source>
</evidence>
<feature type="region of interest" description="Disordered" evidence="6">
    <location>
        <begin position="32"/>
        <end position="79"/>
    </location>
</feature>
<accession>A0A7S3NIF5</accession>
<feature type="region of interest" description="Disordered" evidence="6">
    <location>
        <begin position="105"/>
        <end position="154"/>
    </location>
</feature>
<comment type="similarity">
    <text evidence="5">Belongs to the PP2C family.</text>
</comment>
<sequence length="467" mass="51215">MSSWYCAECGFENLDKNSERCELCQCDRRDVGEDEPLVNGRNMEEEPGTPDSFAESGTKSVMNTPHRHLKEDEIPLESPEIWHDAQEGEINKDEDDDDELIVLRKSSPPNSKMEENELSNALTQQKNKRGAETLVSASPKTYKKNDKENLEPSINNKKNLRIKNESIVSSFSVASEQGRRKTMEDVYMVNGSIQDEPNKNYFAVFDGHAGSRAAEYCGQRMLDNITSTASWRRGNIVEAVKYGIQRTEQAYLRAALSASPKWFDGTTTVACVIVNDIATLGWVGDSRAVLGKYDSIRGWHAQSLTLDHKPTSPAERDRIITSGGSVGRSVKEANATNMTAVAGARCPVFCFGAHPAAPMRCYPGGLSLSRSIGDVTLKYHSIKCVIGDPEVYQHPINLSTDRFIILGCDGIWDVISNEQAVNIVANAHNKKHDAAKALVKAAANAGSTDNMTAVVVKLVNPPTSSSS</sequence>
<name>A0A7S3NIF5_9STRA</name>
<protein>
    <recommendedName>
        <fullName evidence="7">PPM-type phosphatase domain-containing protein</fullName>
    </recommendedName>
</protein>
<dbReference type="InterPro" id="IPR015655">
    <property type="entry name" value="PP2C"/>
</dbReference>
<dbReference type="SUPFAM" id="SSF81606">
    <property type="entry name" value="PP2C-like"/>
    <property type="match status" value="1"/>
</dbReference>
<dbReference type="InterPro" id="IPR001932">
    <property type="entry name" value="PPM-type_phosphatase-like_dom"/>
</dbReference>
<dbReference type="PANTHER" id="PTHR47992">
    <property type="entry name" value="PROTEIN PHOSPHATASE"/>
    <property type="match status" value="1"/>
</dbReference>
<dbReference type="InterPro" id="IPR000222">
    <property type="entry name" value="PP2C_BS"/>
</dbReference>
<evidence type="ECO:0000256" key="1">
    <source>
        <dbReference type="ARBA" id="ARBA00004170"/>
    </source>
</evidence>
<keyword evidence="3 5" id="KW-0378">Hydrolase</keyword>